<accession>A0ABP8BJB6</accession>
<evidence type="ECO:0000313" key="6">
    <source>
        <dbReference type="Proteomes" id="UP001501772"/>
    </source>
</evidence>
<dbReference type="Gene3D" id="2.170.130.10">
    <property type="entry name" value="TonB-dependent receptor, plug domain"/>
    <property type="match status" value="1"/>
</dbReference>
<comment type="caution">
    <text evidence="5">The sequence shown here is derived from an EMBL/GenBank/DDBJ whole genome shotgun (WGS) entry which is preliminary data.</text>
</comment>
<dbReference type="InterPro" id="IPR041700">
    <property type="entry name" value="OMP_b-brl_3"/>
</dbReference>
<evidence type="ECO:0000256" key="3">
    <source>
        <dbReference type="ARBA" id="ARBA00023237"/>
    </source>
</evidence>
<reference evidence="6" key="1">
    <citation type="journal article" date="2019" name="Int. J. Syst. Evol. Microbiol.">
        <title>The Global Catalogue of Microorganisms (GCM) 10K type strain sequencing project: providing services to taxonomists for standard genome sequencing and annotation.</title>
        <authorList>
            <consortium name="The Broad Institute Genomics Platform"/>
            <consortium name="The Broad Institute Genome Sequencing Center for Infectious Disease"/>
            <person name="Wu L."/>
            <person name="Ma J."/>
        </authorList>
    </citation>
    <scope>NUCLEOTIDE SEQUENCE [LARGE SCALE GENOMIC DNA]</scope>
    <source>
        <strain evidence="6">JCM 17626</strain>
    </source>
</reference>
<evidence type="ECO:0000313" key="5">
    <source>
        <dbReference type="EMBL" id="GAA4208150.1"/>
    </source>
</evidence>
<dbReference type="Pfam" id="PF14905">
    <property type="entry name" value="OMP_b-brl_3"/>
    <property type="match status" value="1"/>
</dbReference>
<keyword evidence="3" id="KW-0998">Cell outer membrane</keyword>
<dbReference type="SUPFAM" id="SSF49464">
    <property type="entry name" value="Carboxypeptidase regulatory domain-like"/>
    <property type="match status" value="1"/>
</dbReference>
<comment type="subcellular location">
    <subcellularLocation>
        <location evidence="1">Cell outer membrane</location>
    </subcellularLocation>
</comment>
<dbReference type="EMBL" id="BAABBY010000007">
    <property type="protein sequence ID" value="GAA4208150.1"/>
    <property type="molecule type" value="Genomic_DNA"/>
</dbReference>
<name>A0ABP8BJB6_9SPHI</name>
<keyword evidence="2" id="KW-0472">Membrane</keyword>
<gene>
    <name evidence="5" type="ORF">GCM10022289_31660</name>
</gene>
<proteinExistence type="predicted"/>
<evidence type="ECO:0000256" key="2">
    <source>
        <dbReference type="ARBA" id="ARBA00023136"/>
    </source>
</evidence>
<dbReference type="SUPFAM" id="SSF56935">
    <property type="entry name" value="Porins"/>
    <property type="match status" value="1"/>
</dbReference>
<protein>
    <submittedName>
        <fullName evidence="5">Outer membrane beta-barrel family protein</fullName>
    </submittedName>
</protein>
<dbReference type="Proteomes" id="UP001501772">
    <property type="component" value="Unassembled WGS sequence"/>
</dbReference>
<dbReference type="InterPro" id="IPR037066">
    <property type="entry name" value="Plug_dom_sf"/>
</dbReference>
<evidence type="ECO:0000256" key="1">
    <source>
        <dbReference type="ARBA" id="ARBA00004442"/>
    </source>
</evidence>
<sequence>MKICIATVFLIFYVCIISVFAQNVLSGKVITIKGEPIEYATIIILNGKKNIVSSTLSTADGSFNITADSSSIYIYATYLTQRSDTVKMSKQTNIILTIASREKMLNEVQIQGTNQMISRRADRFIFTPNQSITQGAAAIDILKLAPFIQFDNKSEIFSILNKENTIIYINNRKSNVPKEMIIAQLRSTPAENVKDIEVITNPGSEYQANATGGIININLKKLAGEGWSGSLMLSDEQGAYNTATLNGSVNYRKGKVGIRLSPFTNNSYNYNTSQNLIIEKDGIISQNNDKSYFRRYLVLGGGLGLDYDINKKNLLSFNGFASSVGGTSNQSNRTDYLNLPVKKLDSSILSPVNGKDRYLYNFGNLYFQHKFDSLGKKQLTINIDYNQYNQKNTDLGQFIKSNDSQGFGGASFYRNVLPQKFLNFSEGIDYAIEINAKTRFNLGGQISNTRMLNNLSYANLVDSKNEYVENHSISNIYKYTENYAAFYLGFTRAIGKKLQGIVGLRGEHINYSTKNESKGQSADSSYFSLFPNFSLQYSLNKRNNFSISFAKKIKRPAIELLFPGRTYFNPGYFSENNPFLQPVNTYSTDVLYIFDNKYYFSAGYSSSQNQYSRFITPFYNAESTLLKRTYLNYGNSNNLYLSFFTAQKFFKGIWEVNFSAVLNRNSYQFENNSIASTQKNLHNLNYSFSTNSTLYLSKKKMLLGFVTMKYLGPTQDISVRRDNPLFSTDIGVRKNLANFSFAFFLSDMFNTNAKTTLLYQANDAFLSNVLNQNNYTQSVSLSVRYSFGNNKLRTIKSKNTANEEIKRRLN</sequence>
<dbReference type="InterPro" id="IPR008969">
    <property type="entry name" value="CarboxyPept-like_regulatory"/>
</dbReference>
<feature type="domain" description="Outer membrane protein beta-barrel" evidence="4">
    <location>
        <begin position="369"/>
        <end position="785"/>
    </location>
</feature>
<dbReference type="InterPro" id="IPR036942">
    <property type="entry name" value="Beta-barrel_TonB_sf"/>
</dbReference>
<dbReference type="RefSeq" id="WP_344852414.1">
    <property type="nucleotide sequence ID" value="NZ_BAABBY010000007.1"/>
</dbReference>
<evidence type="ECO:0000259" key="4">
    <source>
        <dbReference type="Pfam" id="PF14905"/>
    </source>
</evidence>
<organism evidence="5 6">
    <name type="scientific">Pedobacter jeongneungensis</name>
    <dbReference type="NCBI Taxonomy" id="947309"/>
    <lineage>
        <taxon>Bacteria</taxon>
        <taxon>Pseudomonadati</taxon>
        <taxon>Bacteroidota</taxon>
        <taxon>Sphingobacteriia</taxon>
        <taxon>Sphingobacteriales</taxon>
        <taxon>Sphingobacteriaceae</taxon>
        <taxon>Pedobacter</taxon>
    </lineage>
</organism>
<dbReference type="Gene3D" id="2.40.170.20">
    <property type="entry name" value="TonB-dependent receptor, beta-barrel domain"/>
    <property type="match status" value="1"/>
</dbReference>
<keyword evidence="6" id="KW-1185">Reference proteome</keyword>